<name>A0ABV8JB98_9BACL</name>
<dbReference type="EMBL" id="JBHSAP010000007">
    <property type="protein sequence ID" value="MFC4076153.1"/>
    <property type="molecule type" value="Genomic_DNA"/>
</dbReference>
<protein>
    <submittedName>
        <fullName evidence="1">Uncharacterized protein</fullName>
    </submittedName>
</protein>
<dbReference type="Proteomes" id="UP001595843">
    <property type="component" value="Unassembled WGS sequence"/>
</dbReference>
<sequence>MFIQIEKHANAVQYLQGNLYQLPEAKKMGILESNQDIQYMIKAPDFASDKSLAKIKAAFQEYGYPVK</sequence>
<reference evidence="2" key="1">
    <citation type="journal article" date="2019" name="Int. J. Syst. Evol. Microbiol.">
        <title>The Global Catalogue of Microorganisms (GCM) 10K type strain sequencing project: providing services to taxonomists for standard genome sequencing and annotation.</title>
        <authorList>
            <consortium name="The Broad Institute Genomics Platform"/>
            <consortium name="The Broad Institute Genome Sequencing Center for Infectious Disease"/>
            <person name="Wu L."/>
            <person name="Ma J."/>
        </authorList>
    </citation>
    <scope>NUCLEOTIDE SEQUENCE [LARGE SCALE GENOMIC DNA]</scope>
    <source>
        <strain evidence="2">IBRC-M 10813</strain>
    </source>
</reference>
<evidence type="ECO:0000313" key="2">
    <source>
        <dbReference type="Proteomes" id="UP001595843"/>
    </source>
</evidence>
<accession>A0ABV8JB98</accession>
<keyword evidence="2" id="KW-1185">Reference proteome</keyword>
<gene>
    <name evidence="1" type="ORF">ACFOUO_04945</name>
</gene>
<organism evidence="1 2">
    <name type="scientific">Salinithrix halophila</name>
    <dbReference type="NCBI Taxonomy" id="1485204"/>
    <lineage>
        <taxon>Bacteria</taxon>
        <taxon>Bacillati</taxon>
        <taxon>Bacillota</taxon>
        <taxon>Bacilli</taxon>
        <taxon>Bacillales</taxon>
        <taxon>Thermoactinomycetaceae</taxon>
        <taxon>Salinithrix</taxon>
    </lineage>
</organism>
<proteinExistence type="predicted"/>
<comment type="caution">
    <text evidence="1">The sequence shown here is derived from an EMBL/GenBank/DDBJ whole genome shotgun (WGS) entry which is preliminary data.</text>
</comment>
<evidence type="ECO:0000313" key="1">
    <source>
        <dbReference type="EMBL" id="MFC4076153.1"/>
    </source>
</evidence>